<reference evidence="1 2" key="1">
    <citation type="submission" date="2019-02" db="EMBL/GenBank/DDBJ databases">
        <title>Opniocepnalus argus genome.</title>
        <authorList>
            <person name="Zhou C."/>
            <person name="Xiao S."/>
        </authorList>
    </citation>
    <scope>NUCLEOTIDE SEQUENCE [LARGE SCALE GENOMIC DNA]</scope>
    <source>
        <strain evidence="1">OARG1902GOOAL</strain>
        <tissue evidence="1">Muscle</tissue>
    </source>
</reference>
<reference evidence="2" key="2">
    <citation type="submission" date="2019-02" db="EMBL/GenBank/DDBJ databases">
        <title>Opniocepnalus argus Var Kimnra genome.</title>
        <authorList>
            <person name="Zhou C."/>
            <person name="Xiao S."/>
        </authorList>
    </citation>
    <scope>NUCLEOTIDE SEQUENCE [LARGE SCALE GENOMIC DNA]</scope>
</reference>
<name>A0A6G1QXA5_CHAAH</name>
<gene>
    <name evidence="1" type="ORF">EXN66_Car000307</name>
</gene>
<evidence type="ECO:0000313" key="1">
    <source>
        <dbReference type="EMBL" id="KAF3707134.1"/>
    </source>
</evidence>
<dbReference type="AlphaFoldDB" id="A0A6G1QXA5"/>
<protein>
    <submittedName>
        <fullName evidence="1">Uncharacterized protein</fullName>
    </submittedName>
</protein>
<accession>A0A6G1QXA5</accession>
<dbReference type="EMBL" id="CM015712">
    <property type="protein sequence ID" value="KAF3707134.1"/>
    <property type="molecule type" value="Genomic_DNA"/>
</dbReference>
<dbReference type="Proteomes" id="UP000503349">
    <property type="component" value="Chromosome 1"/>
</dbReference>
<sequence>MGCREDGWRWIESGQKIQGVTVHTAAEVGLIISGGTTKQSYFQILKMSVSLTDA</sequence>
<proteinExistence type="predicted"/>
<keyword evidence="2" id="KW-1185">Reference proteome</keyword>
<evidence type="ECO:0000313" key="2">
    <source>
        <dbReference type="Proteomes" id="UP000503349"/>
    </source>
</evidence>
<organism evidence="1 2">
    <name type="scientific">Channa argus</name>
    <name type="common">Northern snakehead</name>
    <name type="synonym">Ophicephalus argus</name>
    <dbReference type="NCBI Taxonomy" id="215402"/>
    <lineage>
        <taxon>Eukaryota</taxon>
        <taxon>Metazoa</taxon>
        <taxon>Chordata</taxon>
        <taxon>Craniata</taxon>
        <taxon>Vertebrata</taxon>
        <taxon>Euteleostomi</taxon>
        <taxon>Actinopterygii</taxon>
        <taxon>Neopterygii</taxon>
        <taxon>Teleostei</taxon>
        <taxon>Neoteleostei</taxon>
        <taxon>Acanthomorphata</taxon>
        <taxon>Anabantaria</taxon>
        <taxon>Anabantiformes</taxon>
        <taxon>Channoidei</taxon>
        <taxon>Channidae</taxon>
        <taxon>Channa</taxon>
    </lineage>
</organism>